<proteinExistence type="predicted"/>
<feature type="region of interest" description="Disordered" evidence="1">
    <location>
        <begin position="102"/>
        <end position="139"/>
    </location>
</feature>
<organism evidence="2 3">
    <name type="scientific">bacterium (Candidatus Gribaldobacteria) CG23_combo_of_CG06-09_8_20_14_all_37_87_8</name>
    <dbReference type="NCBI Taxonomy" id="2014278"/>
    <lineage>
        <taxon>Bacteria</taxon>
        <taxon>Candidatus Gribaldobacteria</taxon>
    </lineage>
</organism>
<feature type="compositionally biased region" description="Basic and acidic residues" evidence="1">
    <location>
        <begin position="125"/>
        <end position="139"/>
    </location>
</feature>
<sequence length="139" mass="16151">MTPTKEQRWAMFEKLPKELKHAIFSEETAGAIEQIAQKNDLNNIQSSDLAKEIGDVLLGLLEPEVFEDRVTKKINEEVNHLIFLPVQAQLNQVYQIKKEQAQKQVWQKPVEKPAQENGSNDEEYPEKKEKTIDPYKETF</sequence>
<dbReference type="Proteomes" id="UP000230447">
    <property type="component" value="Unassembled WGS sequence"/>
</dbReference>
<evidence type="ECO:0000313" key="3">
    <source>
        <dbReference type="Proteomes" id="UP000230447"/>
    </source>
</evidence>
<evidence type="ECO:0000313" key="2">
    <source>
        <dbReference type="EMBL" id="PIP31886.1"/>
    </source>
</evidence>
<dbReference type="EMBL" id="PCSB01000022">
    <property type="protein sequence ID" value="PIP31886.1"/>
    <property type="molecule type" value="Genomic_DNA"/>
</dbReference>
<gene>
    <name evidence="2" type="ORF">COX24_01145</name>
</gene>
<comment type="caution">
    <text evidence="2">The sequence shown here is derived from an EMBL/GenBank/DDBJ whole genome shotgun (WGS) entry which is preliminary data.</text>
</comment>
<evidence type="ECO:0000256" key="1">
    <source>
        <dbReference type="SAM" id="MobiDB-lite"/>
    </source>
</evidence>
<reference evidence="2 3" key="1">
    <citation type="submission" date="2017-09" db="EMBL/GenBank/DDBJ databases">
        <title>Depth-based differentiation of microbial function through sediment-hosted aquifers and enrichment of novel symbionts in the deep terrestrial subsurface.</title>
        <authorList>
            <person name="Probst A.J."/>
            <person name="Ladd B."/>
            <person name="Jarett J.K."/>
            <person name="Geller-Mcgrath D.E."/>
            <person name="Sieber C.M."/>
            <person name="Emerson J.B."/>
            <person name="Anantharaman K."/>
            <person name="Thomas B.C."/>
            <person name="Malmstrom R."/>
            <person name="Stieglmeier M."/>
            <person name="Klingl A."/>
            <person name="Woyke T."/>
            <person name="Ryan C.M."/>
            <person name="Banfield J.F."/>
        </authorList>
    </citation>
    <scope>NUCLEOTIDE SEQUENCE [LARGE SCALE GENOMIC DNA]</scope>
    <source>
        <strain evidence="2">CG23_combo_of_CG06-09_8_20_14_all_37_87_8</strain>
    </source>
</reference>
<name>A0A2G9ZFD4_9BACT</name>
<accession>A0A2G9ZFD4</accession>
<dbReference type="AlphaFoldDB" id="A0A2G9ZFD4"/>
<protein>
    <submittedName>
        <fullName evidence="2">Uncharacterized protein</fullName>
    </submittedName>
</protein>